<evidence type="ECO:0000256" key="1">
    <source>
        <dbReference type="SAM" id="MobiDB-lite"/>
    </source>
</evidence>
<organism evidence="3 4">
    <name type="scientific">Hasllibacter halocynthiae</name>
    <dbReference type="NCBI Taxonomy" id="595589"/>
    <lineage>
        <taxon>Bacteria</taxon>
        <taxon>Pseudomonadati</taxon>
        <taxon>Pseudomonadota</taxon>
        <taxon>Alphaproteobacteria</taxon>
        <taxon>Rhodobacterales</taxon>
        <taxon>Roseobacteraceae</taxon>
        <taxon>Hasllibacter</taxon>
    </lineage>
</organism>
<proteinExistence type="predicted"/>
<evidence type="ECO:0000313" key="3">
    <source>
        <dbReference type="EMBL" id="PRY94433.1"/>
    </source>
</evidence>
<dbReference type="Pfam" id="PF05545">
    <property type="entry name" value="FixQ"/>
    <property type="match status" value="1"/>
</dbReference>
<evidence type="ECO:0000256" key="2">
    <source>
        <dbReference type="SAM" id="Phobius"/>
    </source>
</evidence>
<comment type="caution">
    <text evidence="3">The sequence shown here is derived from an EMBL/GenBank/DDBJ whole genome shotgun (WGS) entry which is preliminary data.</text>
</comment>
<name>A0A2T0X683_9RHOB</name>
<sequence length="99" mass="10829">MDTYSLLRAIADSWVLLALFAVFVFVILWAFRPGSRPLHDDAANVPFRHDGAGGAPVRRDEDAAPARRRDRGPPATGCGKGCPGCDCRPLDFLERYGDV</sequence>
<keyword evidence="2" id="KW-0812">Transmembrane</keyword>
<dbReference type="CDD" id="cd01324">
    <property type="entry name" value="cbb3_Oxidase_CcoQ"/>
    <property type="match status" value="1"/>
</dbReference>
<keyword evidence="2" id="KW-0472">Membrane</keyword>
<dbReference type="Proteomes" id="UP000238801">
    <property type="component" value="Unassembled WGS sequence"/>
</dbReference>
<protein>
    <submittedName>
        <fullName evidence="3">Cytochrome c oxidase cbb3-type subunit 4</fullName>
    </submittedName>
</protein>
<gene>
    <name evidence="3" type="ORF">BCF33_0020</name>
</gene>
<dbReference type="InterPro" id="IPR008621">
    <property type="entry name" value="Cbb3-typ_cyt_oxidase_comp"/>
</dbReference>
<feature type="region of interest" description="Disordered" evidence="1">
    <location>
        <begin position="47"/>
        <end position="82"/>
    </location>
</feature>
<keyword evidence="4" id="KW-1185">Reference proteome</keyword>
<feature type="transmembrane region" description="Helical" evidence="2">
    <location>
        <begin position="6"/>
        <end position="31"/>
    </location>
</feature>
<evidence type="ECO:0000313" key="4">
    <source>
        <dbReference type="Proteomes" id="UP000238801"/>
    </source>
</evidence>
<keyword evidence="2" id="KW-1133">Transmembrane helix</keyword>
<dbReference type="AlphaFoldDB" id="A0A2T0X683"/>
<feature type="compositionally biased region" description="Basic and acidic residues" evidence="1">
    <location>
        <begin position="47"/>
        <end position="67"/>
    </location>
</feature>
<dbReference type="EMBL" id="PVTT01000001">
    <property type="protein sequence ID" value="PRY94433.1"/>
    <property type="molecule type" value="Genomic_DNA"/>
</dbReference>
<reference evidence="3 4" key="1">
    <citation type="submission" date="2018-03" db="EMBL/GenBank/DDBJ databases">
        <title>Genomic Encyclopedia of Archaeal and Bacterial Type Strains, Phase II (KMG-II): from individual species to whole genera.</title>
        <authorList>
            <person name="Goeker M."/>
        </authorList>
    </citation>
    <scope>NUCLEOTIDE SEQUENCE [LARGE SCALE GENOMIC DNA]</scope>
    <source>
        <strain evidence="3 4">DSM 29318</strain>
    </source>
</reference>
<accession>A0A2T0X683</accession>
<dbReference type="RefSeq" id="WP_106158934.1">
    <property type="nucleotide sequence ID" value="NZ_PVTT01000001.1"/>
</dbReference>